<keyword evidence="6" id="KW-1133">Transmembrane helix</keyword>
<dbReference type="SUPFAM" id="SSF52833">
    <property type="entry name" value="Thioredoxin-like"/>
    <property type="match status" value="1"/>
</dbReference>
<dbReference type="InterPro" id="IPR004799">
    <property type="entry name" value="Periplasmic_diS_OxRdtase_DsbE"/>
</dbReference>
<gene>
    <name evidence="8" type="ORF">ACFOOQ_05400</name>
</gene>
<dbReference type="PROSITE" id="PS00194">
    <property type="entry name" value="THIOREDOXIN_1"/>
    <property type="match status" value="1"/>
</dbReference>
<dbReference type="RefSeq" id="WP_379722655.1">
    <property type="nucleotide sequence ID" value="NZ_JBHRYJ010000001.1"/>
</dbReference>
<evidence type="ECO:0000313" key="9">
    <source>
        <dbReference type="Proteomes" id="UP001595711"/>
    </source>
</evidence>
<comment type="caution">
    <text evidence="8">The sequence shown here is derived from an EMBL/GenBank/DDBJ whole genome shotgun (WGS) entry which is preliminary data.</text>
</comment>
<dbReference type="EMBL" id="JBHRYJ010000001">
    <property type="protein sequence ID" value="MFC3674971.1"/>
    <property type="molecule type" value="Genomic_DNA"/>
</dbReference>
<dbReference type="InterPro" id="IPR013766">
    <property type="entry name" value="Thioredoxin_domain"/>
</dbReference>
<dbReference type="InterPro" id="IPR017937">
    <property type="entry name" value="Thioredoxin_CS"/>
</dbReference>
<reference evidence="9" key="1">
    <citation type="journal article" date="2019" name="Int. J. Syst. Evol. Microbiol.">
        <title>The Global Catalogue of Microorganisms (GCM) 10K type strain sequencing project: providing services to taxonomists for standard genome sequencing and annotation.</title>
        <authorList>
            <consortium name="The Broad Institute Genomics Platform"/>
            <consortium name="The Broad Institute Genome Sequencing Center for Infectious Disease"/>
            <person name="Wu L."/>
            <person name="Ma J."/>
        </authorList>
    </citation>
    <scope>NUCLEOTIDE SEQUENCE [LARGE SCALE GENOMIC DNA]</scope>
    <source>
        <strain evidence="9">KCTC 42182</strain>
    </source>
</reference>
<dbReference type="Pfam" id="PF08534">
    <property type="entry name" value="Redoxin"/>
    <property type="match status" value="1"/>
</dbReference>
<dbReference type="NCBIfam" id="TIGR00385">
    <property type="entry name" value="dsbE"/>
    <property type="match status" value="1"/>
</dbReference>
<evidence type="ECO:0000256" key="6">
    <source>
        <dbReference type="SAM" id="Phobius"/>
    </source>
</evidence>
<keyword evidence="6" id="KW-0812">Transmembrane</keyword>
<evidence type="ECO:0000313" key="8">
    <source>
        <dbReference type="EMBL" id="MFC3674971.1"/>
    </source>
</evidence>
<dbReference type="CDD" id="cd03010">
    <property type="entry name" value="TlpA_like_DsbE"/>
    <property type="match status" value="1"/>
</dbReference>
<accession>A0ABV7VED0</accession>
<dbReference type="Gene3D" id="3.40.30.10">
    <property type="entry name" value="Glutaredoxin"/>
    <property type="match status" value="1"/>
</dbReference>
<dbReference type="Proteomes" id="UP001595711">
    <property type="component" value="Unassembled WGS sequence"/>
</dbReference>
<proteinExistence type="inferred from homology"/>
<organism evidence="8 9">
    <name type="scientific">Ferrovibrio xuzhouensis</name>
    <dbReference type="NCBI Taxonomy" id="1576914"/>
    <lineage>
        <taxon>Bacteria</taxon>
        <taxon>Pseudomonadati</taxon>
        <taxon>Pseudomonadota</taxon>
        <taxon>Alphaproteobacteria</taxon>
        <taxon>Rhodospirillales</taxon>
        <taxon>Rhodospirillaceae</taxon>
        <taxon>Ferrovibrio</taxon>
    </lineage>
</organism>
<keyword evidence="6" id="KW-0472">Membrane</keyword>
<dbReference type="PROSITE" id="PS51352">
    <property type="entry name" value="THIOREDOXIN_2"/>
    <property type="match status" value="1"/>
</dbReference>
<comment type="similarity">
    <text evidence="2">Belongs to the thioredoxin family. DsbE subfamily.</text>
</comment>
<dbReference type="InterPro" id="IPR036249">
    <property type="entry name" value="Thioredoxin-like_sf"/>
</dbReference>
<feature type="domain" description="Thioredoxin" evidence="7">
    <location>
        <begin position="51"/>
        <end position="198"/>
    </location>
</feature>
<dbReference type="InterPro" id="IPR013740">
    <property type="entry name" value="Redoxin"/>
</dbReference>
<dbReference type="PANTHER" id="PTHR42852">
    <property type="entry name" value="THIOL:DISULFIDE INTERCHANGE PROTEIN DSBE"/>
    <property type="match status" value="1"/>
</dbReference>
<keyword evidence="9" id="KW-1185">Reference proteome</keyword>
<evidence type="ECO:0000256" key="2">
    <source>
        <dbReference type="ARBA" id="ARBA00007758"/>
    </source>
</evidence>
<evidence type="ECO:0000256" key="3">
    <source>
        <dbReference type="ARBA" id="ARBA00022748"/>
    </source>
</evidence>
<keyword evidence="5" id="KW-0676">Redox-active center</keyword>
<keyword evidence="3" id="KW-0201">Cytochrome c-type biogenesis</keyword>
<sequence>MHTDTTAKTGSTGSGLRRSRRLAVVPVAVFAALALLLGFGLTLKPREIPSVLIGKPAPEFSLPPVQGRTLGLSTKDLFGHVSLVNVFASWCVACREEHPILLDLAADGSIPVYGLNYKDAPDDAARWLEEMGDPYARTGADISGRVAIEWGVYGVPETYVVDAGGRILHKQIGPLTRAIVDSTIRPFFSSPDLVRDLK</sequence>
<evidence type="ECO:0000259" key="7">
    <source>
        <dbReference type="PROSITE" id="PS51352"/>
    </source>
</evidence>
<evidence type="ECO:0000256" key="1">
    <source>
        <dbReference type="ARBA" id="ARBA00004196"/>
    </source>
</evidence>
<comment type="subcellular location">
    <subcellularLocation>
        <location evidence="1">Cell envelope</location>
    </subcellularLocation>
</comment>
<dbReference type="PANTHER" id="PTHR42852:SF6">
    <property type="entry name" value="THIOL:DISULFIDE INTERCHANGE PROTEIN DSBE"/>
    <property type="match status" value="1"/>
</dbReference>
<evidence type="ECO:0000256" key="5">
    <source>
        <dbReference type="ARBA" id="ARBA00023284"/>
    </source>
</evidence>
<evidence type="ECO:0000256" key="4">
    <source>
        <dbReference type="ARBA" id="ARBA00023157"/>
    </source>
</evidence>
<name>A0ABV7VED0_9PROT</name>
<keyword evidence="4" id="KW-1015">Disulfide bond</keyword>
<dbReference type="InterPro" id="IPR050553">
    <property type="entry name" value="Thioredoxin_ResA/DsbE_sf"/>
</dbReference>
<feature type="transmembrane region" description="Helical" evidence="6">
    <location>
        <begin position="21"/>
        <end position="43"/>
    </location>
</feature>
<protein>
    <submittedName>
        <fullName evidence="8">DsbE family thiol:disulfide interchange protein</fullName>
    </submittedName>
</protein>